<dbReference type="AlphaFoldDB" id="A0A0L9UW74"/>
<evidence type="ECO:0000259" key="5">
    <source>
        <dbReference type="Pfam" id="PF03468"/>
    </source>
</evidence>
<organism evidence="8 9">
    <name type="scientific">Phaseolus angularis</name>
    <name type="common">Azuki bean</name>
    <name type="synonym">Vigna angularis</name>
    <dbReference type="NCBI Taxonomy" id="3914"/>
    <lineage>
        <taxon>Eukaryota</taxon>
        <taxon>Viridiplantae</taxon>
        <taxon>Streptophyta</taxon>
        <taxon>Embryophyta</taxon>
        <taxon>Tracheophyta</taxon>
        <taxon>Spermatophyta</taxon>
        <taxon>Magnoliopsida</taxon>
        <taxon>eudicotyledons</taxon>
        <taxon>Gunneridae</taxon>
        <taxon>Pentapetalae</taxon>
        <taxon>rosids</taxon>
        <taxon>fabids</taxon>
        <taxon>Fabales</taxon>
        <taxon>Fabaceae</taxon>
        <taxon>Papilionoideae</taxon>
        <taxon>50 kb inversion clade</taxon>
        <taxon>NPAAA clade</taxon>
        <taxon>indigoferoid/millettioid clade</taxon>
        <taxon>Phaseoleae</taxon>
        <taxon>Vigna</taxon>
    </lineage>
</organism>
<evidence type="ECO:0000256" key="2">
    <source>
        <dbReference type="ARBA" id="ARBA00023158"/>
    </source>
</evidence>
<feature type="domain" description="Zinc finger-XS" evidence="7">
    <location>
        <begin position="158"/>
        <end position="200"/>
    </location>
</feature>
<evidence type="ECO:0000259" key="7">
    <source>
        <dbReference type="Pfam" id="PF03470"/>
    </source>
</evidence>
<dbReference type="GO" id="GO:0080188">
    <property type="term" value="P:gene silencing by siRNA-directed DNA methylation"/>
    <property type="evidence" value="ECO:0007669"/>
    <property type="project" value="InterPro"/>
</dbReference>
<dbReference type="Gramene" id="KOM47003">
    <property type="protein sequence ID" value="KOM47003"/>
    <property type="gene ID" value="LR48_Vigan07g070700"/>
</dbReference>
<evidence type="ECO:0000256" key="3">
    <source>
        <dbReference type="SAM" id="Coils"/>
    </source>
</evidence>
<reference evidence="9" key="1">
    <citation type="journal article" date="2015" name="Proc. Natl. Acad. Sci. U.S.A.">
        <title>Genome sequencing of adzuki bean (Vigna angularis) provides insight into high starch and low fat accumulation and domestication.</title>
        <authorList>
            <person name="Yang K."/>
            <person name="Tian Z."/>
            <person name="Chen C."/>
            <person name="Luo L."/>
            <person name="Zhao B."/>
            <person name="Wang Z."/>
            <person name="Yu L."/>
            <person name="Li Y."/>
            <person name="Sun Y."/>
            <person name="Li W."/>
            <person name="Chen Y."/>
            <person name="Li Y."/>
            <person name="Zhang Y."/>
            <person name="Ai D."/>
            <person name="Zhao J."/>
            <person name="Shang C."/>
            <person name="Ma Y."/>
            <person name="Wu B."/>
            <person name="Wang M."/>
            <person name="Gao L."/>
            <person name="Sun D."/>
            <person name="Zhang P."/>
            <person name="Guo F."/>
            <person name="Wang W."/>
            <person name="Li Y."/>
            <person name="Wang J."/>
            <person name="Varshney R.K."/>
            <person name="Wang J."/>
            <person name="Ling H.Q."/>
            <person name="Wan P."/>
        </authorList>
    </citation>
    <scope>NUCLEOTIDE SEQUENCE</scope>
    <source>
        <strain evidence="9">cv. Jingnong 6</strain>
    </source>
</reference>
<dbReference type="InterPro" id="IPR038588">
    <property type="entry name" value="XS_domain_sf"/>
</dbReference>
<dbReference type="InterPro" id="IPR045177">
    <property type="entry name" value="FDM1-5/IDN2"/>
</dbReference>
<evidence type="ECO:0000259" key="6">
    <source>
        <dbReference type="Pfam" id="PF03469"/>
    </source>
</evidence>
<name>A0A0L9UW74_PHAAN</name>
<protein>
    <recommendedName>
        <fullName evidence="10">XS domain-containing protein</fullName>
    </recommendedName>
</protein>
<sequence>MVQCSNKDIDTSASQLSWWYVDISYQELKKGTYKVKNSDETFICPYCPERKQDYKYRELLNHASGVGRSSSEKRTAKEKANHLALVKYLEKDLAYLDGTSKPADKGVKLFSTGETVMSQCSNKDTDTSQISWWYVDTSYEELKKGSYNVKTSDVTFICPYCPRRKQDYLYRELLEHAYMVGRSSSEKKSARERANHLALVKYLENDLIIVDCLSEPVDKGTNLGQPEIAQCSNKETGVSASPASPASPTINWWYVDKFYKELKKGNHIVQSSDETFSCPYCPKKRKQDYVYRELLDHASGVGQSISQKRNVREKATHLALMKYLKNDLMHMSDPSKSANEGNHPVTRVDQSSFQERSVKEDATLMALAKDLKKDVMNVSGSSSKPVNEGTIIISPGEAPIGCCSDKDSNMSSSQIGRYVDKFYEELKMGRHCVKTSDETFTCPYCPNKKINRDYVYREILEHASGVGQSRSQKRSFIERANHLALEKYLKKDVMNVGASFPSKPMDQGTVTATPGETMMGDYSHKDNNIKATQISGWYVHKSYEALKKGSHIVKTSEMTFSCPYCPNKKRKRDYVYREIFEHASGVGQSSSQKRSATEKANHLALMKYLEKDLMNVDGTPKTADEGNIHFEEQFVWPWTGILVNIPTAQTEDGRCVGETGSKLRDAHRIRGFNPCRVRTLSDIRGHSGTAVMEFNKDWTGLANALAFERAYELDHRGKKDWFANTEQKSGIYAWIARADDYEMNNIIGEQLQKMGDIQTISELVKEEARIHAKLVSCLNNTLQVKKKRLLEMEVKYNETSRRLEIVMEEIDKLTQDHNQEMKKIQSSATQHFQNIFSGHERLKLQLESQKRELELRRIELEKREAHNESERTKLEEEIMENALKNSSLEMAVLEQQKAGENIWKLAADQKRQKEHLRHKIVRLEKQLEVKQKLELEIQQLKGKLNVMQYIEEDEDSEVLYKVDALHTDLREKEQSLRDLDALNQTLIIKERQSNDELQEARKVLINVVTPDLNQSSEEHKPIGRENISESKELAYILQEITMTLAWSLSQAEFVEGETKESDLTPKKEGPPEGSELLEALKDIKDHLRAYSFGKEGIKEISCRAGVGVKRMGELDIRPFLEAMKKKYNDEDAEERASELCSLWDEYIKDPGWHPFKITIIEGKDQEIIDNEDEKLKALKNELGEGVYKAVVTALTEINTYNPSGRYTTSELWNYEEGKRATLQEGVKLLLMQYKLSKQKRGTV</sequence>
<proteinExistence type="predicted"/>
<dbReference type="Proteomes" id="UP000053144">
    <property type="component" value="Chromosome 7"/>
</dbReference>
<feature type="domain" description="Zinc finger-XS" evidence="7">
    <location>
        <begin position="44"/>
        <end position="86"/>
    </location>
</feature>
<feature type="domain" description="Zinc finger-XS" evidence="7">
    <location>
        <begin position="278"/>
        <end position="320"/>
    </location>
</feature>
<keyword evidence="1 3" id="KW-0175">Coiled coil</keyword>
<dbReference type="CDD" id="cd12266">
    <property type="entry name" value="RRM_like_XS"/>
    <property type="match status" value="1"/>
</dbReference>
<dbReference type="OMA" id="KYNDEDA"/>
<dbReference type="Pfam" id="PF03469">
    <property type="entry name" value="XH"/>
    <property type="match status" value="1"/>
</dbReference>
<feature type="domain" description="Zinc finger-XS" evidence="7">
    <location>
        <begin position="562"/>
        <end position="605"/>
    </location>
</feature>
<dbReference type="Pfam" id="PF03470">
    <property type="entry name" value="zf-XS"/>
    <property type="match status" value="5"/>
</dbReference>
<evidence type="ECO:0000256" key="1">
    <source>
        <dbReference type="ARBA" id="ARBA00023054"/>
    </source>
</evidence>
<dbReference type="InterPro" id="IPR005381">
    <property type="entry name" value="Znf-XS_domain"/>
</dbReference>
<feature type="region of interest" description="Disordered" evidence="4">
    <location>
        <begin position="334"/>
        <end position="354"/>
    </location>
</feature>
<evidence type="ECO:0008006" key="10">
    <source>
        <dbReference type="Google" id="ProtNLM"/>
    </source>
</evidence>
<accession>A0A0L9UW74</accession>
<feature type="domain" description="Factor of DNA methylation 1-5/IDN2" evidence="6">
    <location>
        <begin position="1109"/>
        <end position="1239"/>
    </location>
</feature>
<dbReference type="InterPro" id="IPR005380">
    <property type="entry name" value="XS_domain"/>
</dbReference>
<dbReference type="STRING" id="3914.A0A0L9UW74"/>
<dbReference type="InterPro" id="IPR005379">
    <property type="entry name" value="FDM1-5/IDN2_XH"/>
</dbReference>
<dbReference type="PANTHER" id="PTHR21596">
    <property type="entry name" value="RIBONUCLEASE P SUBUNIT P38"/>
    <property type="match status" value="1"/>
</dbReference>
<evidence type="ECO:0000256" key="4">
    <source>
        <dbReference type="SAM" id="MobiDB-lite"/>
    </source>
</evidence>
<dbReference type="EMBL" id="CM003377">
    <property type="protein sequence ID" value="KOM47003.1"/>
    <property type="molecule type" value="Genomic_DNA"/>
</dbReference>
<keyword evidence="2" id="KW-0943">RNA-mediated gene silencing</keyword>
<feature type="domain" description="Zinc finger-XS" evidence="7">
    <location>
        <begin position="442"/>
        <end position="486"/>
    </location>
</feature>
<feature type="domain" description="XS" evidence="5">
    <location>
        <begin position="631"/>
        <end position="742"/>
    </location>
</feature>
<dbReference type="Pfam" id="PF03468">
    <property type="entry name" value="XS"/>
    <property type="match status" value="1"/>
</dbReference>
<evidence type="ECO:0000313" key="8">
    <source>
        <dbReference type="EMBL" id="KOM47003.1"/>
    </source>
</evidence>
<gene>
    <name evidence="8" type="ORF">LR48_Vigan07g070700</name>
</gene>
<dbReference type="PANTHER" id="PTHR21596:SF65">
    <property type="entry name" value="PROTEIN INVOLVED IN DE NOVO 2-RELATED"/>
    <property type="match status" value="1"/>
</dbReference>
<feature type="coiled-coil region" evidence="3">
    <location>
        <begin position="789"/>
        <end position="950"/>
    </location>
</feature>
<dbReference type="Gene3D" id="3.30.70.2890">
    <property type="entry name" value="XS domain"/>
    <property type="match status" value="1"/>
</dbReference>
<evidence type="ECO:0000313" key="9">
    <source>
        <dbReference type="Proteomes" id="UP000053144"/>
    </source>
</evidence>